<comment type="caution">
    <text evidence="2">The sequence shown here is derived from an EMBL/GenBank/DDBJ whole genome shotgun (WGS) entry which is preliminary data.</text>
</comment>
<dbReference type="Proteomes" id="UP001481413">
    <property type="component" value="Unassembled WGS sequence"/>
</dbReference>
<dbReference type="RefSeq" id="WP_353294495.1">
    <property type="nucleotide sequence ID" value="NZ_BAABWH010000004.1"/>
</dbReference>
<reference evidence="2 3" key="1">
    <citation type="submission" date="2024-04" db="EMBL/GenBank/DDBJ databases">
        <title>Draft genome sequence of Thalassolituus maritimus NBRC 116585.</title>
        <authorList>
            <person name="Miyakawa T."/>
            <person name="Kusuya Y."/>
            <person name="Miura T."/>
        </authorList>
    </citation>
    <scope>NUCLEOTIDE SEQUENCE [LARGE SCALE GENOMIC DNA]</scope>
    <source>
        <strain evidence="2 3">5NW40-0001</strain>
    </source>
</reference>
<sequence length="751" mass="78984">MDKRIWKPLAMTLAVSAASVSQAYADVDIDNDGLIEISTLQQLDLMRYDLAGTSLNGDSTGCPATGCNGYELVADLDFDTNGNGIADEGDQFWNGGEGWEAIGANRSEVFSILEGNNHTISNLYANGSGSYIGLFGFIRNADIRNLNIEDADLTGGRVGVLAALIGLSTVDRITVSGNLDGYSYSGMLAGHVQLSSVSNVQAKGTISSSSFFGGYTPLGGVAGESNQSSFTNVEFTGELIGNEVTTVGGIVGFSYRDTVITNALVTDSNLSARESVGGIIGDSFQKLTVTNALFIGNLSSGYSTSPIVGDLYNNGDDIDVTGSYWDSEVSGIYTSAYGEARTTSELQCPTIPGDTMCDASLYSDWDETIWSFGTQSDYPSLIIDSDRDGVSDVVDVDDDNDGLIEISTLTQLDLMRYDLAGTSINGDSTGCPATGCNGYELVADLDFDTNGNGIADEGDQFWNGGEGWEAIGANRSEVFSILEGNNHTISNLYANGSGSYIGLFGFIRNADIRNLNIEDADLTGGRVGVLAALIGLSTVDRITVSGNLDGYSYSGMLAGHVQLSSVSNVQAKGTISSSSFFGGYTPLGGVAGESNQSSFTNVEFTGELIGNEVTTVGGIVGFSYRDTVITNALVTDSNLSARESVGGIIGDSFQKLTVTNALFIGNLSSGYSTSPIVGDLYNNGDDIDVTGSYWDSEVSGIYTSAYGEARTTSELQCPTIPGDTMCDASLFSDWDETIWDFGTSSDYPVLR</sequence>
<keyword evidence="3" id="KW-1185">Reference proteome</keyword>
<feature type="chain" id="PRO_5045869026" evidence="1">
    <location>
        <begin position="26"/>
        <end position="751"/>
    </location>
</feature>
<evidence type="ECO:0000313" key="2">
    <source>
        <dbReference type="EMBL" id="GAA6145511.1"/>
    </source>
</evidence>
<evidence type="ECO:0000256" key="1">
    <source>
        <dbReference type="SAM" id="SignalP"/>
    </source>
</evidence>
<dbReference type="EMBL" id="BAABWH010000004">
    <property type="protein sequence ID" value="GAA6145511.1"/>
    <property type="molecule type" value="Genomic_DNA"/>
</dbReference>
<dbReference type="Gene3D" id="2.160.20.110">
    <property type="match status" value="2"/>
</dbReference>
<accession>A0ABP9ZZF2</accession>
<keyword evidence="1" id="KW-0732">Signal</keyword>
<name>A0ABP9ZZF2_9GAMM</name>
<protein>
    <submittedName>
        <fullName evidence="2">Uncharacterized protein</fullName>
    </submittedName>
</protein>
<proteinExistence type="predicted"/>
<evidence type="ECO:0000313" key="3">
    <source>
        <dbReference type="Proteomes" id="UP001481413"/>
    </source>
</evidence>
<feature type="signal peptide" evidence="1">
    <location>
        <begin position="1"/>
        <end position="25"/>
    </location>
</feature>
<gene>
    <name evidence="2" type="ORF">NBRC116585_16290</name>
</gene>
<organism evidence="2 3">
    <name type="scientific">Thalassolituus maritimus</name>
    <dbReference type="NCBI Taxonomy" id="484498"/>
    <lineage>
        <taxon>Bacteria</taxon>
        <taxon>Pseudomonadati</taxon>
        <taxon>Pseudomonadota</taxon>
        <taxon>Gammaproteobacteria</taxon>
        <taxon>Oceanospirillales</taxon>
        <taxon>Oceanospirillaceae</taxon>
        <taxon>Thalassolituus</taxon>
    </lineage>
</organism>